<name>E4NBA1_KITSK</name>
<evidence type="ECO:0000256" key="2">
    <source>
        <dbReference type="SAM" id="Phobius"/>
    </source>
</evidence>
<gene>
    <name evidence="3" type="ordered locus">KSE_26710</name>
</gene>
<dbReference type="AlphaFoldDB" id="E4NBA1"/>
<dbReference type="PATRIC" id="fig|452652.3.peg.2676"/>
<keyword evidence="2" id="KW-0812">Transmembrane</keyword>
<accession>E4NBA1</accession>
<dbReference type="RefSeq" id="WP_014135796.1">
    <property type="nucleotide sequence ID" value="NC_016109.1"/>
</dbReference>
<feature type="region of interest" description="Disordered" evidence="1">
    <location>
        <begin position="168"/>
        <end position="213"/>
    </location>
</feature>
<evidence type="ECO:0000313" key="3">
    <source>
        <dbReference type="EMBL" id="BAJ28482.1"/>
    </source>
</evidence>
<reference evidence="3 4" key="1">
    <citation type="journal article" date="2010" name="DNA Res.">
        <title>Genome sequence of Kitasatospora setae NBRC 14216T: an evolutionary snapshot of the family Streptomycetaceae.</title>
        <authorList>
            <person name="Ichikawa N."/>
            <person name="Oguchi A."/>
            <person name="Ikeda H."/>
            <person name="Ishikawa J."/>
            <person name="Kitani S."/>
            <person name="Watanabe Y."/>
            <person name="Nakamura S."/>
            <person name="Katano Y."/>
            <person name="Kishi E."/>
            <person name="Sasagawa M."/>
            <person name="Ankai A."/>
            <person name="Fukui S."/>
            <person name="Hashimoto Y."/>
            <person name="Kamata S."/>
            <person name="Otoguro M."/>
            <person name="Tanikawa S."/>
            <person name="Nihira T."/>
            <person name="Horinouchi S."/>
            <person name="Ohnishi Y."/>
            <person name="Hayakawa M."/>
            <person name="Kuzuyama T."/>
            <person name="Arisawa A."/>
            <person name="Nomoto F."/>
            <person name="Miura H."/>
            <person name="Takahashi Y."/>
            <person name="Fujita N."/>
        </authorList>
    </citation>
    <scope>NUCLEOTIDE SEQUENCE [LARGE SCALE GENOMIC DNA]</scope>
    <source>
        <strain evidence="4">ATCC 33774 / DSM 43861 / JCM 3304 / KCC A-0304 / NBRC 14216 / KM-6054</strain>
    </source>
</reference>
<feature type="transmembrane region" description="Helical" evidence="2">
    <location>
        <begin position="53"/>
        <end position="71"/>
    </location>
</feature>
<evidence type="ECO:0000313" key="4">
    <source>
        <dbReference type="Proteomes" id="UP000007076"/>
    </source>
</evidence>
<organism evidence="3 4">
    <name type="scientific">Kitasatospora setae (strain ATCC 33774 / DSM 43861 / JCM 3304 / KCC A-0304 / NBRC 14216 / KM-6054)</name>
    <name type="common">Streptomyces setae</name>
    <dbReference type="NCBI Taxonomy" id="452652"/>
    <lineage>
        <taxon>Bacteria</taxon>
        <taxon>Bacillati</taxon>
        <taxon>Actinomycetota</taxon>
        <taxon>Actinomycetes</taxon>
        <taxon>Kitasatosporales</taxon>
        <taxon>Streptomycetaceae</taxon>
        <taxon>Kitasatospora</taxon>
    </lineage>
</organism>
<dbReference type="KEGG" id="ksk:KSE_26710"/>
<protein>
    <submittedName>
        <fullName evidence="3">Uncharacterized protein</fullName>
    </submittedName>
</protein>
<keyword evidence="4" id="KW-1185">Reference proteome</keyword>
<proteinExistence type="predicted"/>
<evidence type="ECO:0000256" key="1">
    <source>
        <dbReference type="SAM" id="MobiDB-lite"/>
    </source>
</evidence>
<dbReference type="HOGENOM" id="CLU_762433_0_0_11"/>
<dbReference type="Proteomes" id="UP000007076">
    <property type="component" value="Chromosome"/>
</dbReference>
<dbReference type="EMBL" id="AP010968">
    <property type="protein sequence ID" value="BAJ28482.1"/>
    <property type="molecule type" value="Genomic_DNA"/>
</dbReference>
<keyword evidence="2" id="KW-1133">Transmembrane helix</keyword>
<keyword evidence="2" id="KW-0472">Membrane</keyword>
<sequence>MDADEAENRPAIGAARLEAMFDGLRRDVVLGVPAPESAEVVRRGVRRRQRRRTGVVAGVGVLGVAVLWTVATVVPLRTGHQGVAGVPVEQSALPRPKPVETLALPPAPSVPALPSGSPGPGTVVRVSEALPLHAADLEVRALALGVNRLPNVLGGYGPWSVVGAFSGESGSPSPGASPSASSGTAASPSTSATTSASASAGGSAQSGQAVPSGTRGTVFADGCVPRLVLMAGAGEVWGESYTDGGDAAPTADQYVLRFGSEADAEVAGARLLQGGECVAPGSGWTVEDRNVGVVALGMRQPVVAAEEVAVHVRGSLVAVLVVRRGGRGVAPEAGASEPFRAAAAEFLTLGLASPSMVLASPLP</sequence>